<protein>
    <submittedName>
        <fullName evidence="2">Oar protein</fullName>
    </submittedName>
</protein>
<sequence>MEDNKNEENLPQQDFGAPVAGVEGVIVPGAPTSSSSEGPTGVLPTGTLAELATVEERRVLGRPNVPEEDLWVERAERMEEGLKREINANLEKTMEGMGPSNTEVDPRDADWEPLFENLAGNLYGAVEDMEVTEEVLTKKRKAVTSPVILIFDNDEDNVDIAPCGSRKCRAIEDSSEESNTENVKGKEKRTSTLPIGVITGEEKADTPMTTRNRTLRSGKKRNLKPMPTDPGTDFTGRSESEEEWTGTESRVSTTGSVRSKAGPRSSKKKDDWRSRLRVVLSRDQFEDISASGLGSMGIEWIEDINTIRLNCGSLQGTLSGLIKERVKASTEVIRTLIGGVDSSENSSYLTIRNVELKRQLEATKLECLKLTKKVEALEKEKEESRKRETETRSKGMGKG</sequence>
<comment type="caution">
    <text evidence="2">The sequence shown here is derived from an EMBL/GenBank/DDBJ whole genome shotgun (WGS) entry which is preliminary data.</text>
</comment>
<evidence type="ECO:0000313" key="3">
    <source>
        <dbReference type="Proteomes" id="UP000036403"/>
    </source>
</evidence>
<keyword evidence="3" id="KW-1185">Reference proteome</keyword>
<dbReference type="PaxDb" id="67767-A0A0J7KEF7"/>
<dbReference type="Proteomes" id="UP000036403">
    <property type="component" value="Unassembled WGS sequence"/>
</dbReference>
<gene>
    <name evidence="2" type="ORF">RF55_11565</name>
</gene>
<evidence type="ECO:0000256" key="1">
    <source>
        <dbReference type="SAM" id="MobiDB-lite"/>
    </source>
</evidence>
<organism evidence="2 3">
    <name type="scientific">Lasius niger</name>
    <name type="common">Black garden ant</name>
    <dbReference type="NCBI Taxonomy" id="67767"/>
    <lineage>
        <taxon>Eukaryota</taxon>
        <taxon>Metazoa</taxon>
        <taxon>Ecdysozoa</taxon>
        <taxon>Arthropoda</taxon>
        <taxon>Hexapoda</taxon>
        <taxon>Insecta</taxon>
        <taxon>Pterygota</taxon>
        <taxon>Neoptera</taxon>
        <taxon>Endopterygota</taxon>
        <taxon>Hymenoptera</taxon>
        <taxon>Apocrita</taxon>
        <taxon>Aculeata</taxon>
        <taxon>Formicoidea</taxon>
        <taxon>Formicidae</taxon>
        <taxon>Formicinae</taxon>
        <taxon>Lasius</taxon>
        <taxon>Lasius</taxon>
    </lineage>
</organism>
<reference evidence="2 3" key="1">
    <citation type="submission" date="2015-04" db="EMBL/GenBank/DDBJ databases">
        <title>Lasius niger genome sequencing.</title>
        <authorList>
            <person name="Konorov E.A."/>
            <person name="Nikitin M.A."/>
            <person name="Kirill M.V."/>
            <person name="Chang P."/>
        </authorList>
    </citation>
    <scope>NUCLEOTIDE SEQUENCE [LARGE SCALE GENOMIC DNA]</scope>
    <source>
        <tissue evidence="2">Whole</tissue>
    </source>
</reference>
<feature type="compositionally biased region" description="Basic residues" evidence="1">
    <location>
        <begin position="213"/>
        <end position="223"/>
    </location>
</feature>
<dbReference type="EMBL" id="LBMM01008440">
    <property type="protein sequence ID" value="KMQ88878.1"/>
    <property type="molecule type" value="Genomic_DNA"/>
</dbReference>
<feature type="region of interest" description="Disordered" evidence="1">
    <location>
        <begin position="25"/>
        <end position="44"/>
    </location>
</feature>
<feature type="compositionally biased region" description="Basic and acidic residues" evidence="1">
    <location>
        <begin position="377"/>
        <end position="393"/>
    </location>
</feature>
<feature type="region of interest" description="Disordered" evidence="1">
    <location>
        <begin position="377"/>
        <end position="399"/>
    </location>
</feature>
<dbReference type="AlphaFoldDB" id="A0A0J7KEF7"/>
<feature type="region of interest" description="Disordered" evidence="1">
    <location>
        <begin position="170"/>
        <end position="272"/>
    </location>
</feature>
<dbReference type="OrthoDB" id="7559042at2759"/>
<proteinExistence type="predicted"/>
<name>A0A0J7KEF7_LASNI</name>
<accession>A0A0J7KEF7</accession>
<evidence type="ECO:0000313" key="2">
    <source>
        <dbReference type="EMBL" id="KMQ88878.1"/>
    </source>
</evidence>